<protein>
    <submittedName>
        <fullName evidence="2">Uncharacterized protein</fullName>
    </submittedName>
</protein>
<evidence type="ECO:0000313" key="2">
    <source>
        <dbReference type="EMBL" id="TNN44421.1"/>
    </source>
</evidence>
<proteinExistence type="predicted"/>
<dbReference type="EMBL" id="SRLO01000903">
    <property type="protein sequence ID" value="TNN44421.1"/>
    <property type="molecule type" value="Genomic_DNA"/>
</dbReference>
<dbReference type="Proteomes" id="UP000314294">
    <property type="component" value="Unassembled WGS sequence"/>
</dbReference>
<sequence>MTKHRDPENLTPDPQIKSPERSRRYCDSGLRTPEGLGGEALKEIRRRVQSSFVRGRGVRAARLDGVRRALSPAASRDLPSRRLRVESRVCGRTVICRVGLQHAALIESQIHAYVHVPAVIPFFYNTHRRVGVLIFLHFLHPNITLLLLIVRKDQVGGIHYRRVVLSGALSISIDLVNFQCVSRLVVVLLGCWEVVSELRHQLQEGTKEMLRRQHIADNRRDDRDSRLI</sequence>
<keyword evidence="3" id="KW-1185">Reference proteome</keyword>
<dbReference type="OrthoDB" id="10034042at2759"/>
<evidence type="ECO:0000313" key="3">
    <source>
        <dbReference type="Proteomes" id="UP000314294"/>
    </source>
</evidence>
<organism evidence="2 3">
    <name type="scientific">Liparis tanakae</name>
    <name type="common">Tanaka's snailfish</name>
    <dbReference type="NCBI Taxonomy" id="230148"/>
    <lineage>
        <taxon>Eukaryota</taxon>
        <taxon>Metazoa</taxon>
        <taxon>Chordata</taxon>
        <taxon>Craniata</taxon>
        <taxon>Vertebrata</taxon>
        <taxon>Euteleostomi</taxon>
        <taxon>Actinopterygii</taxon>
        <taxon>Neopterygii</taxon>
        <taxon>Teleostei</taxon>
        <taxon>Neoteleostei</taxon>
        <taxon>Acanthomorphata</taxon>
        <taxon>Eupercaria</taxon>
        <taxon>Perciformes</taxon>
        <taxon>Cottioidei</taxon>
        <taxon>Cottales</taxon>
        <taxon>Liparidae</taxon>
        <taxon>Liparis</taxon>
    </lineage>
</organism>
<accession>A0A4Z2FTS9</accession>
<name>A0A4Z2FTS9_9TELE</name>
<evidence type="ECO:0000256" key="1">
    <source>
        <dbReference type="SAM" id="MobiDB-lite"/>
    </source>
</evidence>
<feature type="region of interest" description="Disordered" evidence="1">
    <location>
        <begin position="1"/>
        <end position="31"/>
    </location>
</feature>
<reference evidence="2 3" key="1">
    <citation type="submission" date="2019-03" db="EMBL/GenBank/DDBJ databases">
        <title>First draft genome of Liparis tanakae, snailfish: a comprehensive survey of snailfish specific genes.</title>
        <authorList>
            <person name="Kim W."/>
            <person name="Song I."/>
            <person name="Jeong J.-H."/>
            <person name="Kim D."/>
            <person name="Kim S."/>
            <person name="Ryu S."/>
            <person name="Song J.Y."/>
            <person name="Lee S.K."/>
        </authorList>
    </citation>
    <scope>NUCLEOTIDE SEQUENCE [LARGE SCALE GENOMIC DNA]</scope>
    <source>
        <tissue evidence="2">Muscle</tissue>
    </source>
</reference>
<gene>
    <name evidence="2" type="ORF">EYF80_045375</name>
</gene>
<comment type="caution">
    <text evidence="2">The sequence shown here is derived from an EMBL/GenBank/DDBJ whole genome shotgun (WGS) entry which is preliminary data.</text>
</comment>
<dbReference type="AlphaFoldDB" id="A0A4Z2FTS9"/>